<sequence>MRGPTWTAAGTKDSKKKEILHQELALSPRLSPHQTAHSAHLAGSHSALGCVVQLFSGSTAMTGQRPQVQFLTPPPTWNPARLQPPALGPGNSGAPPFSDAHRMDLGPHKLSLCWSQGTVSSGGRASANLPPWRLAGLTPRGASLHASLGSFMPPGGAQFSAPRTGLAALPRRGGWVSEDSQKGGTYSLHVSVTWFQWKDATALQALEGDRGGCLSTGQRSAGCPQHPAAAPGPRVVSGPRPSQQDALLERNQGEGTRLDRQPGRRADATTGRAPEHKDVCGEDAGPLRPRPHLPLFKVFRIETDRGEARTGHARAKLDFGAVMPSCCARGRRGTGTVQAQWGIASCWTWPGTRPGQAGCFDQTQRQQRRSAPGAALVLSPLRPGFSSSLLPSPGCINSHTPSSSRGRKAGHFCQKGAKGAAPTARPDWNQAREEASLFIQDSAAGTATLAAPSPSWARPPARGGRGGEQHPGLQVAPSRTDHVKRSPERI</sequence>
<gene>
    <name evidence="2" type="ORF">Cadr_000005137</name>
</gene>
<dbReference type="EMBL" id="JWIN03000006">
    <property type="protein sequence ID" value="KAB1277864.1"/>
    <property type="molecule type" value="Genomic_DNA"/>
</dbReference>
<organism evidence="2 3">
    <name type="scientific">Camelus dromedarius</name>
    <name type="common">Dromedary</name>
    <name type="synonym">Arabian camel</name>
    <dbReference type="NCBI Taxonomy" id="9838"/>
    <lineage>
        <taxon>Eukaryota</taxon>
        <taxon>Metazoa</taxon>
        <taxon>Chordata</taxon>
        <taxon>Craniata</taxon>
        <taxon>Vertebrata</taxon>
        <taxon>Euteleostomi</taxon>
        <taxon>Mammalia</taxon>
        <taxon>Eutheria</taxon>
        <taxon>Laurasiatheria</taxon>
        <taxon>Artiodactyla</taxon>
        <taxon>Tylopoda</taxon>
        <taxon>Camelidae</taxon>
        <taxon>Camelus</taxon>
    </lineage>
</organism>
<proteinExistence type="predicted"/>
<keyword evidence="3" id="KW-1185">Reference proteome</keyword>
<reference evidence="2 3" key="1">
    <citation type="journal article" date="2019" name="Mol. Ecol. Resour.">
        <title>Improving Illumina assemblies with Hi-C and long reads: an example with the North African dromedary.</title>
        <authorList>
            <person name="Elbers J.P."/>
            <person name="Rogers M.F."/>
            <person name="Perelman P.L."/>
            <person name="Proskuryakova A.A."/>
            <person name="Serdyukova N.A."/>
            <person name="Johnson W.E."/>
            <person name="Horin P."/>
            <person name="Corander J."/>
            <person name="Murphy D."/>
            <person name="Burger P.A."/>
        </authorList>
    </citation>
    <scope>NUCLEOTIDE SEQUENCE [LARGE SCALE GENOMIC DNA]</scope>
    <source>
        <strain evidence="2">Drom800</strain>
        <tissue evidence="2">Blood</tissue>
    </source>
</reference>
<feature type="region of interest" description="Disordered" evidence="1">
    <location>
        <begin position="396"/>
        <end position="427"/>
    </location>
</feature>
<feature type="compositionally biased region" description="Low complexity" evidence="1">
    <location>
        <begin position="450"/>
        <end position="462"/>
    </location>
</feature>
<evidence type="ECO:0000313" key="2">
    <source>
        <dbReference type="EMBL" id="KAB1277864.1"/>
    </source>
</evidence>
<evidence type="ECO:0000313" key="3">
    <source>
        <dbReference type="Proteomes" id="UP000299084"/>
    </source>
</evidence>
<evidence type="ECO:0000256" key="1">
    <source>
        <dbReference type="SAM" id="MobiDB-lite"/>
    </source>
</evidence>
<name>A0A5N4E3J7_CAMDR</name>
<feature type="compositionally biased region" description="Basic and acidic residues" evidence="1">
    <location>
        <begin position="247"/>
        <end position="280"/>
    </location>
</feature>
<dbReference type="Proteomes" id="UP000299084">
    <property type="component" value="Unassembled WGS sequence"/>
</dbReference>
<feature type="compositionally biased region" description="Basic and acidic residues" evidence="1">
    <location>
        <begin position="479"/>
        <end position="490"/>
    </location>
</feature>
<comment type="caution">
    <text evidence="2">The sequence shown here is derived from an EMBL/GenBank/DDBJ whole genome shotgun (WGS) entry which is preliminary data.</text>
</comment>
<feature type="region of interest" description="Disordered" evidence="1">
    <location>
        <begin position="214"/>
        <end position="287"/>
    </location>
</feature>
<dbReference type="AlphaFoldDB" id="A0A5N4E3J7"/>
<accession>A0A5N4E3J7</accession>
<protein>
    <submittedName>
        <fullName evidence="2">Uncharacterized protein</fullName>
    </submittedName>
</protein>
<feature type="region of interest" description="Disordered" evidence="1">
    <location>
        <begin position="444"/>
        <end position="490"/>
    </location>
</feature>